<dbReference type="Pfam" id="PF00440">
    <property type="entry name" value="TetR_N"/>
    <property type="match status" value="1"/>
</dbReference>
<dbReference type="PANTHER" id="PTHR30055">
    <property type="entry name" value="HTH-TYPE TRANSCRIPTIONAL REGULATOR RUTR"/>
    <property type="match status" value="1"/>
</dbReference>
<gene>
    <name evidence="4" type="ORF">HY912_04160</name>
</gene>
<dbReference type="GO" id="GO:0000976">
    <property type="term" value="F:transcription cis-regulatory region binding"/>
    <property type="evidence" value="ECO:0007669"/>
    <property type="project" value="TreeGrafter"/>
</dbReference>
<dbReference type="EMBL" id="JACRDE010000123">
    <property type="protein sequence ID" value="MBI5248666.1"/>
    <property type="molecule type" value="Genomic_DNA"/>
</dbReference>
<dbReference type="Gene3D" id="1.10.357.10">
    <property type="entry name" value="Tetracycline Repressor, domain 2"/>
    <property type="match status" value="1"/>
</dbReference>
<evidence type="ECO:0000256" key="2">
    <source>
        <dbReference type="PROSITE-ProRule" id="PRU00335"/>
    </source>
</evidence>
<name>A0A9D6V294_9BACT</name>
<organism evidence="4 5">
    <name type="scientific">Desulfomonile tiedjei</name>
    <dbReference type="NCBI Taxonomy" id="2358"/>
    <lineage>
        <taxon>Bacteria</taxon>
        <taxon>Pseudomonadati</taxon>
        <taxon>Thermodesulfobacteriota</taxon>
        <taxon>Desulfomonilia</taxon>
        <taxon>Desulfomonilales</taxon>
        <taxon>Desulfomonilaceae</taxon>
        <taxon>Desulfomonile</taxon>
    </lineage>
</organism>
<accession>A0A9D6V294</accession>
<sequence>MGTKERRQRELEDRRRAILEKSRDLFFERGYESVSVQDICDAVEYGRSSVYAFFSSKEEIYAHIYVEAMRILADMFQSVNPAASDFDREFIKCTQILFDFYKYHRNYFKALFYFSTNKLAYSKIPPAIRALKEAEIARAGMPVMALMRSGIDAGHLREFDVQEVVLLCWATVVGIIMSFIHKEMETEEETVERHCLRHAEIYLEGLKAK</sequence>
<reference evidence="4" key="1">
    <citation type="submission" date="2020-07" db="EMBL/GenBank/DDBJ databases">
        <title>Huge and variable diversity of episymbiotic CPR bacteria and DPANN archaea in groundwater ecosystems.</title>
        <authorList>
            <person name="He C.Y."/>
            <person name="Keren R."/>
            <person name="Whittaker M."/>
            <person name="Farag I.F."/>
            <person name="Doudna J."/>
            <person name="Cate J.H.D."/>
            <person name="Banfield J.F."/>
        </authorList>
    </citation>
    <scope>NUCLEOTIDE SEQUENCE</scope>
    <source>
        <strain evidence="4">NC_groundwater_1664_Pr3_B-0.1um_52_9</strain>
    </source>
</reference>
<evidence type="ECO:0000313" key="5">
    <source>
        <dbReference type="Proteomes" id="UP000807825"/>
    </source>
</evidence>
<feature type="domain" description="HTH tetR-type" evidence="3">
    <location>
        <begin position="12"/>
        <end position="72"/>
    </location>
</feature>
<dbReference type="InterPro" id="IPR036271">
    <property type="entry name" value="Tet_transcr_reg_TetR-rel_C_sf"/>
</dbReference>
<dbReference type="AlphaFoldDB" id="A0A9D6V294"/>
<proteinExistence type="predicted"/>
<dbReference type="SUPFAM" id="SSF46689">
    <property type="entry name" value="Homeodomain-like"/>
    <property type="match status" value="1"/>
</dbReference>
<feature type="DNA-binding region" description="H-T-H motif" evidence="2">
    <location>
        <begin position="35"/>
        <end position="54"/>
    </location>
</feature>
<dbReference type="PANTHER" id="PTHR30055:SF212">
    <property type="entry name" value="TETR-FAMILY FAMILY TRANSCRIPTIONAL REGULATOR"/>
    <property type="match status" value="1"/>
</dbReference>
<evidence type="ECO:0000256" key="1">
    <source>
        <dbReference type="ARBA" id="ARBA00023125"/>
    </source>
</evidence>
<dbReference type="SUPFAM" id="SSF48498">
    <property type="entry name" value="Tetracyclin repressor-like, C-terminal domain"/>
    <property type="match status" value="1"/>
</dbReference>
<dbReference type="PROSITE" id="PS50977">
    <property type="entry name" value="HTH_TETR_2"/>
    <property type="match status" value="1"/>
</dbReference>
<comment type="caution">
    <text evidence="4">The sequence shown here is derived from an EMBL/GenBank/DDBJ whole genome shotgun (WGS) entry which is preliminary data.</text>
</comment>
<dbReference type="InterPro" id="IPR009057">
    <property type="entry name" value="Homeodomain-like_sf"/>
</dbReference>
<dbReference type="GO" id="GO:0003700">
    <property type="term" value="F:DNA-binding transcription factor activity"/>
    <property type="evidence" value="ECO:0007669"/>
    <property type="project" value="TreeGrafter"/>
</dbReference>
<keyword evidence="1 2" id="KW-0238">DNA-binding</keyword>
<evidence type="ECO:0000313" key="4">
    <source>
        <dbReference type="EMBL" id="MBI5248666.1"/>
    </source>
</evidence>
<evidence type="ECO:0000259" key="3">
    <source>
        <dbReference type="PROSITE" id="PS50977"/>
    </source>
</evidence>
<protein>
    <submittedName>
        <fullName evidence="4">TetR/AcrR family transcriptional regulator</fullName>
    </submittedName>
</protein>
<dbReference type="Proteomes" id="UP000807825">
    <property type="component" value="Unassembled WGS sequence"/>
</dbReference>
<dbReference type="InterPro" id="IPR001647">
    <property type="entry name" value="HTH_TetR"/>
</dbReference>
<dbReference type="InterPro" id="IPR050109">
    <property type="entry name" value="HTH-type_TetR-like_transc_reg"/>
</dbReference>
<dbReference type="Gene3D" id="1.10.10.60">
    <property type="entry name" value="Homeodomain-like"/>
    <property type="match status" value="1"/>
</dbReference>
<dbReference type="PRINTS" id="PR00455">
    <property type="entry name" value="HTHTETR"/>
</dbReference>